<reference evidence="1" key="1">
    <citation type="submission" date="2023-04" db="EMBL/GenBank/DDBJ databases">
        <title>A chromosome-level genome assembly of the parasitoid wasp Eretmocerus hayati.</title>
        <authorList>
            <person name="Zhong Y."/>
            <person name="Liu S."/>
            <person name="Liu Y."/>
        </authorList>
    </citation>
    <scope>NUCLEOTIDE SEQUENCE</scope>
    <source>
        <strain evidence="1">ZJU_SS_LIU_2023</strain>
    </source>
</reference>
<gene>
    <name evidence="1" type="ORF">QAD02_020067</name>
</gene>
<evidence type="ECO:0000313" key="2">
    <source>
        <dbReference type="Proteomes" id="UP001239111"/>
    </source>
</evidence>
<evidence type="ECO:0000313" key="1">
    <source>
        <dbReference type="EMBL" id="KAJ8684275.1"/>
    </source>
</evidence>
<organism evidence="1 2">
    <name type="scientific">Eretmocerus hayati</name>
    <dbReference type="NCBI Taxonomy" id="131215"/>
    <lineage>
        <taxon>Eukaryota</taxon>
        <taxon>Metazoa</taxon>
        <taxon>Ecdysozoa</taxon>
        <taxon>Arthropoda</taxon>
        <taxon>Hexapoda</taxon>
        <taxon>Insecta</taxon>
        <taxon>Pterygota</taxon>
        <taxon>Neoptera</taxon>
        <taxon>Endopterygota</taxon>
        <taxon>Hymenoptera</taxon>
        <taxon>Apocrita</taxon>
        <taxon>Proctotrupomorpha</taxon>
        <taxon>Chalcidoidea</taxon>
        <taxon>Aphelinidae</taxon>
        <taxon>Aphelininae</taxon>
        <taxon>Eretmocerus</taxon>
    </lineage>
</organism>
<proteinExistence type="predicted"/>
<dbReference type="Proteomes" id="UP001239111">
    <property type="component" value="Chromosome 1"/>
</dbReference>
<protein>
    <submittedName>
        <fullName evidence="1">Uncharacterized protein</fullName>
    </submittedName>
</protein>
<accession>A0ACC2PLI7</accession>
<comment type="caution">
    <text evidence="1">The sequence shown here is derived from an EMBL/GenBank/DDBJ whole genome shotgun (WGS) entry which is preliminary data.</text>
</comment>
<name>A0ACC2PLI7_9HYME</name>
<sequence length="104" mass="11150">MLGRLASYLMGGTAPEAEDDVSCTGNAQPDSRQEDGSIVTCAEDGVVGSLPEATLSQVEVEGEDWILIDRNGEGHLSYASLYNTLLRSAFTYVSIRCITHACIH</sequence>
<dbReference type="EMBL" id="CM056741">
    <property type="protein sequence ID" value="KAJ8684275.1"/>
    <property type="molecule type" value="Genomic_DNA"/>
</dbReference>
<keyword evidence="2" id="KW-1185">Reference proteome</keyword>